<evidence type="ECO:0000313" key="2">
    <source>
        <dbReference type="EMBL" id="MBB5378029.1"/>
    </source>
</evidence>
<reference evidence="4" key="2">
    <citation type="journal article" date="2019" name="Int. J. Syst. Evol. Microbiol.">
        <title>The Global Catalogue of Microorganisms (GCM) 10K type strain sequencing project: providing services to taxonomists for standard genome sequencing and annotation.</title>
        <authorList>
            <consortium name="The Broad Institute Genomics Platform"/>
            <consortium name="The Broad Institute Genome Sequencing Center for Infectious Disease"/>
            <person name="Wu L."/>
            <person name="Ma J."/>
        </authorList>
    </citation>
    <scope>NUCLEOTIDE SEQUENCE [LARGE SCALE GENOMIC DNA]</scope>
    <source>
        <strain evidence="4">CGMCC 1.18437</strain>
    </source>
</reference>
<dbReference type="RefSeq" id="WP_184114117.1">
    <property type="nucleotide sequence ID" value="NZ_BNAJ01000009.1"/>
</dbReference>
<proteinExistence type="predicted"/>
<reference evidence="1" key="1">
    <citation type="journal article" date="2014" name="Int. J. Syst. Evol. Microbiol.">
        <title>Complete genome of a new Firmicutes species belonging to the dominant human colonic microbiota ('Ruminococcus bicirculans') reveals two chromosomes and a selective capacity to utilize plant glucans.</title>
        <authorList>
            <consortium name="NISC Comparative Sequencing Program"/>
            <person name="Wegmann U."/>
            <person name="Louis P."/>
            <person name="Goesmann A."/>
            <person name="Henrissat B."/>
            <person name="Duncan S.H."/>
            <person name="Flint H.J."/>
        </authorList>
    </citation>
    <scope>NUCLEOTIDE SEQUENCE</scope>
    <source>
        <strain evidence="1">CGMCC 1.18437</strain>
    </source>
</reference>
<keyword evidence="2" id="KW-0449">Lipoprotein</keyword>
<keyword evidence="4" id="KW-1185">Reference proteome</keyword>
<dbReference type="Proteomes" id="UP000539473">
    <property type="component" value="Unassembled WGS sequence"/>
</dbReference>
<evidence type="ECO:0000313" key="1">
    <source>
        <dbReference type="EMBL" id="GHF53875.1"/>
    </source>
</evidence>
<comment type="caution">
    <text evidence="2">The sequence shown here is derived from an EMBL/GenBank/DDBJ whole genome shotgun (WGS) entry which is preliminary data.</text>
</comment>
<reference evidence="1" key="4">
    <citation type="submission" date="2024-05" db="EMBL/GenBank/DDBJ databases">
        <authorList>
            <person name="Sun Q."/>
            <person name="Zhou Y."/>
        </authorList>
    </citation>
    <scope>NUCLEOTIDE SEQUENCE</scope>
    <source>
        <strain evidence="1">CGMCC 1.18437</strain>
    </source>
</reference>
<name>A0A7W8KK58_9DEIO</name>
<evidence type="ECO:0000313" key="3">
    <source>
        <dbReference type="Proteomes" id="UP000539473"/>
    </source>
</evidence>
<accession>A0A7W8KK58</accession>
<organism evidence="2 3">
    <name type="scientific">Deinococcus metalli</name>
    <dbReference type="NCBI Taxonomy" id="1141878"/>
    <lineage>
        <taxon>Bacteria</taxon>
        <taxon>Thermotogati</taxon>
        <taxon>Deinococcota</taxon>
        <taxon>Deinococci</taxon>
        <taxon>Deinococcales</taxon>
        <taxon>Deinococcaceae</taxon>
        <taxon>Deinococcus</taxon>
    </lineage>
</organism>
<sequence length="238" mass="24910">MPAFLAAVFGHRLRRPSSVLVLGVLLLPGTPGLAQSGRAAPSAADLLRRAQANLDRSPWQATVTGTLTAGTATQEAEVTVQVIGGTNSVMRMEFRKPAPLAGSVTILTDTDVWTYVFVSNQVVKELRASAKLNTLTQTVAGLGDLAGLADQITLTTGPKVQTAEGTAWTLLGTPGKARLPFASAAVLILERDPRPLSVTLKDGGGTTVGTLTIRDFKRAPLTARTLLAYPSDATVVQK</sequence>
<dbReference type="EMBL" id="BNAJ01000009">
    <property type="protein sequence ID" value="GHF53875.1"/>
    <property type="molecule type" value="Genomic_DNA"/>
</dbReference>
<dbReference type="EMBL" id="JACHFK010000010">
    <property type="protein sequence ID" value="MBB5378029.1"/>
    <property type="molecule type" value="Genomic_DNA"/>
</dbReference>
<dbReference type="Proteomes" id="UP000619376">
    <property type="component" value="Unassembled WGS sequence"/>
</dbReference>
<reference evidence="2 3" key="3">
    <citation type="submission" date="2020-08" db="EMBL/GenBank/DDBJ databases">
        <title>Genomic Encyclopedia of Type Strains, Phase IV (KMG-IV): sequencing the most valuable type-strain genomes for metagenomic binning, comparative biology and taxonomic classification.</title>
        <authorList>
            <person name="Goeker M."/>
        </authorList>
    </citation>
    <scope>NUCLEOTIDE SEQUENCE [LARGE SCALE GENOMIC DNA]</scope>
    <source>
        <strain evidence="2 3">DSM 27521</strain>
    </source>
</reference>
<gene>
    <name evidence="1" type="ORF">GCM10017781_32700</name>
    <name evidence="2" type="ORF">HNQ07_003530</name>
</gene>
<protein>
    <submittedName>
        <fullName evidence="2">Outer membrane lipoprotein-sorting protein</fullName>
    </submittedName>
</protein>
<evidence type="ECO:0000313" key="4">
    <source>
        <dbReference type="Proteomes" id="UP000619376"/>
    </source>
</evidence>
<dbReference type="Gene3D" id="2.50.20.10">
    <property type="entry name" value="Lipoprotein localisation LolA/LolB/LppX"/>
    <property type="match status" value="1"/>
</dbReference>
<dbReference type="AlphaFoldDB" id="A0A7W8KK58"/>